<accession>A0AAE4CCD3</accession>
<organism evidence="1 2">
    <name type="scientific">Catenuloplanes atrovinosus</name>
    <dbReference type="NCBI Taxonomy" id="137266"/>
    <lineage>
        <taxon>Bacteria</taxon>
        <taxon>Bacillati</taxon>
        <taxon>Actinomycetota</taxon>
        <taxon>Actinomycetes</taxon>
        <taxon>Micromonosporales</taxon>
        <taxon>Micromonosporaceae</taxon>
        <taxon>Catenuloplanes</taxon>
    </lineage>
</organism>
<protein>
    <submittedName>
        <fullName evidence="1">Uncharacterized protein</fullName>
    </submittedName>
</protein>
<name>A0AAE4CCD3_9ACTN</name>
<dbReference type="RefSeq" id="WP_310370406.1">
    <property type="nucleotide sequence ID" value="NZ_JAVDYB010000001.1"/>
</dbReference>
<dbReference type="AlphaFoldDB" id="A0AAE4CCD3"/>
<keyword evidence="2" id="KW-1185">Reference proteome</keyword>
<dbReference type="Proteomes" id="UP001183643">
    <property type="component" value="Unassembled WGS sequence"/>
</dbReference>
<gene>
    <name evidence="1" type="ORF">J2S41_004637</name>
</gene>
<evidence type="ECO:0000313" key="1">
    <source>
        <dbReference type="EMBL" id="MDR7277859.1"/>
    </source>
</evidence>
<dbReference type="EMBL" id="JAVDYB010000001">
    <property type="protein sequence ID" value="MDR7277859.1"/>
    <property type="molecule type" value="Genomic_DNA"/>
</dbReference>
<sequence>MKALRMVALLVSVVLVAVVAWAVVRRATGGEAATASGGCVGEQARVNGVIGSEKTPYLRDPRVTARLACLGLTLVVDSKGSRDMVNTLSNDQHPYDFAFPSSSTTAERIRQLRGVHDTYKPFSSVMVVATWEPVVTMLRGAGVVTTVQDRDVVDVPKLIELAREGTRWNQLKGNEDSPNNKVVLLRTTDPKDSSSAIQFLSIASAVLNGDRPVSSAADVAGVMPDLCRLMAYQGTKEQTSQDLFEQYLSDGPARSPMALIYEQQFLDKTSAITVPQDGQHTMLFPNPTVYSRHTVVPFTDAGNRLGKALDQDEQLQTLAAEYGFRLDGQALTDRPEPPVVQEPPEYELLESMLLELEKTPSFDDTTGKCAK</sequence>
<proteinExistence type="predicted"/>
<reference evidence="1" key="1">
    <citation type="submission" date="2023-07" db="EMBL/GenBank/DDBJ databases">
        <title>Sequencing the genomes of 1000 actinobacteria strains.</title>
        <authorList>
            <person name="Klenk H.-P."/>
        </authorList>
    </citation>
    <scope>NUCLEOTIDE SEQUENCE</scope>
    <source>
        <strain evidence="1">DSM 44707</strain>
    </source>
</reference>
<evidence type="ECO:0000313" key="2">
    <source>
        <dbReference type="Proteomes" id="UP001183643"/>
    </source>
</evidence>
<comment type="caution">
    <text evidence="1">The sequence shown here is derived from an EMBL/GenBank/DDBJ whole genome shotgun (WGS) entry which is preliminary data.</text>
</comment>